<dbReference type="SUPFAM" id="SSF53448">
    <property type="entry name" value="Nucleotide-diphospho-sugar transferases"/>
    <property type="match status" value="2"/>
</dbReference>
<proteinExistence type="predicted"/>
<dbReference type="Pfam" id="PF01501">
    <property type="entry name" value="Glyco_transf_8"/>
    <property type="match status" value="1"/>
</dbReference>
<keyword evidence="4" id="KW-1185">Reference proteome</keyword>
<feature type="signal peptide" evidence="2">
    <location>
        <begin position="1"/>
        <end position="20"/>
    </location>
</feature>
<protein>
    <recommendedName>
        <fullName evidence="5">Nucleotide-diphospho-sugar transferase domain-containing protein</fullName>
    </recommendedName>
</protein>
<sequence length="936" mass="107523">MRCSRLLALALAGIVDVCQSKTILDKKSHVRALTAEWVENMSHILPMDLTPRDNHTPFYSELQFPHHHTAIVTFAGKNNTEYIDGAVMLGMSAQKYLPDYVRVAMIIKGMNQKNRILLRKAGWKLITVPDWESEYCGEGCDEEFFGRWHDSFEKINAFRLPFKRVLFMDSDTYIFKDRVRWLVEKIQLPSVDHIAMAKDGGKDEYNSGVMFFKPDLEVFRSMLLMVTQRRREQILDQTLINDYYRSKIVPIDRKFNCMETVGVHPGMTKPGEPCADVVVAHFTGHPKPTSPERLELVRRPGAPDQVCKNTDLGACRKWSEYYCDIRTHSQRLSPELRNELWSSGPCCHAGMMTRKDKRMTAEKFGVRMSDENFSEQLNETCQEPRHEWIENVSYILPMDFTPLDNRTSFYRELQQPHHHTAIVTFAGKNNPEYIDGAVMLGISAQKYLPEYVRVAMIIEGMPWKMQILLKRAGWKLITVPNWEGDYCGEACDLEFLGRWHDSFEKINAFRLPFKRVLFMDSDTYIFKDRVRWLVEEMELPSLEHIAMAKDGCKDEYNSGVMFFKPNLEVFRSMLLMVTQRRREQILDQNLINDYYRGKIFPIDRKFNCVDTVGIQPGQTKPCDQHCTKGAVIAHFTGHPKPTSPKRRLLELVRRPGAPALACMNTNFGSCGKWSEYYCDIRAHSARLSPDLQSQLKNTGTCCHPHMMTKRDKKKMATRNVGFETCHECPSTLRLSAPNPSLTALGGPYVKTTLKATKFNGYRPIYLNLDSDIRTQPVYLYFMQESLAWSIGTDYRTNFVMGFAAMEAQCPRDAKFWAFHNGTAFVRKHFDIRGEANGHNPPKDTEHIAWNMETFAWEREKLVWSNSRLENAKLADDDFADDVNGTGATGENATTNEQAEVENATADSREEADRDAAVSEDSGAAENETSKISEKDE</sequence>
<evidence type="ECO:0008006" key="5">
    <source>
        <dbReference type="Google" id="ProtNLM"/>
    </source>
</evidence>
<feature type="compositionally biased region" description="Basic and acidic residues" evidence="1">
    <location>
        <begin position="927"/>
        <end position="936"/>
    </location>
</feature>
<feature type="compositionally biased region" description="Low complexity" evidence="1">
    <location>
        <begin position="883"/>
        <end position="896"/>
    </location>
</feature>
<evidence type="ECO:0000313" key="4">
    <source>
        <dbReference type="Proteomes" id="UP001189429"/>
    </source>
</evidence>
<dbReference type="Gene3D" id="3.90.550.10">
    <property type="entry name" value="Spore Coat Polysaccharide Biosynthesis Protein SpsA, Chain A"/>
    <property type="match status" value="2"/>
</dbReference>
<name>A0ABN9T937_9DINO</name>
<evidence type="ECO:0000256" key="1">
    <source>
        <dbReference type="SAM" id="MobiDB-lite"/>
    </source>
</evidence>
<reference evidence="3" key="1">
    <citation type="submission" date="2023-10" db="EMBL/GenBank/DDBJ databases">
        <authorList>
            <person name="Chen Y."/>
            <person name="Shah S."/>
            <person name="Dougan E. K."/>
            <person name="Thang M."/>
            <person name="Chan C."/>
        </authorList>
    </citation>
    <scope>NUCLEOTIDE SEQUENCE [LARGE SCALE GENOMIC DNA]</scope>
</reference>
<evidence type="ECO:0000256" key="2">
    <source>
        <dbReference type="SAM" id="SignalP"/>
    </source>
</evidence>
<dbReference type="PANTHER" id="PTHR11183">
    <property type="entry name" value="GLYCOGENIN SUBFAMILY MEMBER"/>
    <property type="match status" value="1"/>
</dbReference>
<feature type="region of interest" description="Disordered" evidence="1">
    <location>
        <begin position="877"/>
        <end position="936"/>
    </location>
</feature>
<dbReference type="Proteomes" id="UP001189429">
    <property type="component" value="Unassembled WGS sequence"/>
</dbReference>
<feature type="chain" id="PRO_5047160175" description="Nucleotide-diphospho-sugar transferase domain-containing protein" evidence="2">
    <location>
        <begin position="21"/>
        <end position="936"/>
    </location>
</feature>
<dbReference type="InterPro" id="IPR002495">
    <property type="entry name" value="Glyco_trans_8"/>
</dbReference>
<gene>
    <name evidence="3" type="ORF">PCOR1329_LOCUS36627</name>
</gene>
<keyword evidence="2" id="KW-0732">Signal</keyword>
<evidence type="ECO:0000313" key="3">
    <source>
        <dbReference type="EMBL" id="CAK0841420.1"/>
    </source>
</evidence>
<feature type="compositionally biased region" description="Basic and acidic residues" evidence="1">
    <location>
        <begin position="906"/>
        <end position="916"/>
    </location>
</feature>
<dbReference type="InterPro" id="IPR050587">
    <property type="entry name" value="GNT1/Glycosyltrans_8"/>
</dbReference>
<organism evidence="3 4">
    <name type="scientific">Prorocentrum cordatum</name>
    <dbReference type="NCBI Taxonomy" id="2364126"/>
    <lineage>
        <taxon>Eukaryota</taxon>
        <taxon>Sar</taxon>
        <taxon>Alveolata</taxon>
        <taxon>Dinophyceae</taxon>
        <taxon>Prorocentrales</taxon>
        <taxon>Prorocentraceae</taxon>
        <taxon>Prorocentrum</taxon>
    </lineage>
</organism>
<dbReference type="InterPro" id="IPR029044">
    <property type="entry name" value="Nucleotide-diphossugar_trans"/>
</dbReference>
<comment type="caution">
    <text evidence="3">The sequence shown here is derived from an EMBL/GenBank/DDBJ whole genome shotgun (WGS) entry which is preliminary data.</text>
</comment>
<dbReference type="EMBL" id="CAUYUJ010014454">
    <property type="protein sequence ID" value="CAK0841420.1"/>
    <property type="molecule type" value="Genomic_DNA"/>
</dbReference>
<accession>A0ABN9T937</accession>